<reference evidence="2 3" key="1">
    <citation type="journal article" date="2019" name="Environ. Microbiol.">
        <title>An active ?-lactamase is a part of an orchestrated cell wall stress resistance network of Bacillus subtilis and related rhizosphere species.</title>
        <authorList>
            <person name="Bucher T."/>
            <person name="Keren-Paz A."/>
            <person name="Hausser J."/>
            <person name="Olender T."/>
            <person name="Cytryn E."/>
            <person name="Kolodkin-Gal I."/>
        </authorList>
    </citation>
    <scope>NUCLEOTIDE SEQUENCE [LARGE SCALE GENOMIC DNA]</scope>
    <source>
        <strain evidence="2 3">I32</strain>
    </source>
</reference>
<evidence type="ECO:0000313" key="2">
    <source>
        <dbReference type="EMBL" id="TKJ02786.1"/>
    </source>
</evidence>
<dbReference type="Gene3D" id="3.30.559.30">
    <property type="entry name" value="Nonribosomal peptide synthetase, condensation domain"/>
    <property type="match status" value="1"/>
</dbReference>
<comment type="caution">
    <text evidence="2">The sequence shown here is derived from an EMBL/GenBank/DDBJ whole genome shotgun (WGS) entry which is preliminary data.</text>
</comment>
<sequence length="228" mass="26717">LTDCKRVNPFNMTWRIMRYEGETENKIEVDYNSALYKPESISDLVERYIYMLQKLMKNVNEPIHSLDLLLEKDHRLYKEMNSNALTYPNSKTLDQLIDLQALKSPNQIAISMGDKSITYYELQQRSNQIANSLRENDLEKGQRVSITMEREIDTIVWILGILKSGGVYVPIDPKFPEKRIEYILKDSESQMIITKKEYRGLVESFAIHTIYLEDFHYANSIENIAPTH</sequence>
<dbReference type="PANTHER" id="PTHR45527">
    <property type="entry name" value="NONRIBOSOMAL PEPTIDE SYNTHETASE"/>
    <property type="match status" value="1"/>
</dbReference>
<dbReference type="SUPFAM" id="SSF56801">
    <property type="entry name" value="Acetyl-CoA synthetase-like"/>
    <property type="match status" value="1"/>
</dbReference>
<dbReference type="AlphaFoldDB" id="A0A9X9A9Y2"/>
<dbReference type="InterPro" id="IPR000873">
    <property type="entry name" value="AMP-dep_synth/lig_dom"/>
</dbReference>
<dbReference type="GO" id="GO:0043041">
    <property type="term" value="P:amino acid activation for nonribosomal peptide biosynthetic process"/>
    <property type="evidence" value="ECO:0007669"/>
    <property type="project" value="TreeGrafter"/>
</dbReference>
<protein>
    <recommendedName>
        <fullName evidence="1">AMP-dependent synthetase/ligase domain-containing protein</fullName>
    </recommendedName>
</protein>
<evidence type="ECO:0000259" key="1">
    <source>
        <dbReference type="Pfam" id="PF00501"/>
    </source>
</evidence>
<feature type="non-terminal residue" evidence="2">
    <location>
        <position position="1"/>
    </location>
</feature>
<dbReference type="Gene3D" id="3.40.50.980">
    <property type="match status" value="2"/>
</dbReference>
<dbReference type="PANTHER" id="PTHR45527:SF1">
    <property type="entry name" value="FATTY ACID SYNTHASE"/>
    <property type="match status" value="1"/>
</dbReference>
<dbReference type="GO" id="GO:0044550">
    <property type="term" value="P:secondary metabolite biosynthetic process"/>
    <property type="evidence" value="ECO:0007669"/>
    <property type="project" value="TreeGrafter"/>
</dbReference>
<gene>
    <name evidence="2" type="ORF">FC695_15695</name>
</gene>
<dbReference type="Proteomes" id="UP000308444">
    <property type="component" value="Unassembled WGS sequence"/>
</dbReference>
<dbReference type="Pfam" id="PF00501">
    <property type="entry name" value="AMP-binding"/>
    <property type="match status" value="1"/>
</dbReference>
<evidence type="ECO:0000313" key="3">
    <source>
        <dbReference type="Proteomes" id="UP000308444"/>
    </source>
</evidence>
<accession>A0A9X9A9Y2</accession>
<proteinExistence type="predicted"/>
<dbReference type="EMBL" id="SZOH01000987">
    <property type="protein sequence ID" value="TKJ02786.1"/>
    <property type="molecule type" value="Genomic_DNA"/>
</dbReference>
<dbReference type="GO" id="GO:0031177">
    <property type="term" value="F:phosphopantetheine binding"/>
    <property type="evidence" value="ECO:0007669"/>
    <property type="project" value="TreeGrafter"/>
</dbReference>
<dbReference type="GO" id="GO:0005737">
    <property type="term" value="C:cytoplasm"/>
    <property type="evidence" value="ECO:0007669"/>
    <property type="project" value="TreeGrafter"/>
</dbReference>
<name>A0A9X9A9Y2_BACCE</name>
<feature type="domain" description="AMP-dependent synthetase/ligase" evidence="1">
    <location>
        <begin position="100"/>
        <end position="196"/>
    </location>
</feature>
<organism evidence="2 3">
    <name type="scientific">Bacillus cereus</name>
    <dbReference type="NCBI Taxonomy" id="1396"/>
    <lineage>
        <taxon>Bacteria</taxon>
        <taxon>Bacillati</taxon>
        <taxon>Bacillota</taxon>
        <taxon>Bacilli</taxon>
        <taxon>Bacillales</taxon>
        <taxon>Bacillaceae</taxon>
        <taxon>Bacillus</taxon>
        <taxon>Bacillus cereus group</taxon>
    </lineage>
</organism>
<feature type="non-terminal residue" evidence="2">
    <location>
        <position position="228"/>
    </location>
</feature>